<evidence type="ECO:0000313" key="3">
    <source>
        <dbReference type="Proteomes" id="UP000813824"/>
    </source>
</evidence>
<organism evidence="2 3">
    <name type="scientific">Cristinia sonorae</name>
    <dbReference type="NCBI Taxonomy" id="1940300"/>
    <lineage>
        <taxon>Eukaryota</taxon>
        <taxon>Fungi</taxon>
        <taxon>Dikarya</taxon>
        <taxon>Basidiomycota</taxon>
        <taxon>Agaricomycotina</taxon>
        <taxon>Agaricomycetes</taxon>
        <taxon>Agaricomycetidae</taxon>
        <taxon>Agaricales</taxon>
        <taxon>Pleurotineae</taxon>
        <taxon>Stephanosporaceae</taxon>
        <taxon>Cristinia</taxon>
    </lineage>
</organism>
<feature type="compositionally biased region" description="Pro residues" evidence="1">
    <location>
        <begin position="274"/>
        <end position="283"/>
    </location>
</feature>
<protein>
    <recommendedName>
        <fullName evidence="4">Mediator of RNA polymerase II transcription subunit 25</fullName>
    </recommendedName>
</protein>
<feature type="compositionally biased region" description="Basic and acidic residues" evidence="1">
    <location>
        <begin position="218"/>
        <end position="233"/>
    </location>
</feature>
<feature type="region of interest" description="Disordered" evidence="1">
    <location>
        <begin position="202"/>
        <end position="284"/>
    </location>
</feature>
<feature type="region of interest" description="Disordered" evidence="1">
    <location>
        <begin position="353"/>
        <end position="453"/>
    </location>
</feature>
<feature type="compositionally biased region" description="Low complexity" evidence="1">
    <location>
        <begin position="358"/>
        <end position="378"/>
    </location>
</feature>
<dbReference type="OrthoDB" id="7690434at2759"/>
<evidence type="ECO:0000313" key="2">
    <source>
        <dbReference type="EMBL" id="KAH8093711.1"/>
    </source>
</evidence>
<evidence type="ECO:0000256" key="1">
    <source>
        <dbReference type="SAM" id="MobiDB-lite"/>
    </source>
</evidence>
<dbReference type="AlphaFoldDB" id="A0A8K0XMH8"/>
<keyword evidence="3" id="KW-1185">Reference proteome</keyword>
<comment type="caution">
    <text evidence="2">The sequence shown here is derived from an EMBL/GenBank/DDBJ whole genome shotgun (WGS) entry which is preliminary data.</text>
</comment>
<evidence type="ECO:0008006" key="4">
    <source>
        <dbReference type="Google" id="ProtNLM"/>
    </source>
</evidence>
<proteinExistence type="predicted"/>
<dbReference type="EMBL" id="JAEVFJ010000028">
    <property type="protein sequence ID" value="KAH8093711.1"/>
    <property type="molecule type" value="Genomic_DNA"/>
</dbReference>
<sequence>MTELVGVACVVDSSITLFSEWSRVLAEYILPLLQRLFDGGRSLKIAFVCYASSSTQPTPILSKIHFAPYQTVIKDLRNDPSKLGVGQTGAGSGRGMAALEGLVAAVELFDVLKSSSEKPSCHIIHVAYSPPDAAEHPVWNTSPRLDNITWDTLPQEVQKRDIKYSHVLLQPPQSMAKLTTFHSAAVGSSAQQPWFPVRSNHTVRLAGYPPPKAAGVKRPHEPPPSDSTQDTKRARMTSTQSPKPTTTPQASSPPQAQPTPSPVISQATAAPAAPSRPPLPANLPPAAIQKALEHLVETEKQLKAKLAEANAHHVAGRTAEAEAIRTQLQPAMQNYRKMKLVIEQYRKQFQEAQAHQMASSQNAQNPTAAAALATEPAPSTAPPPPASGPLESQPAQGPALAKAPDAQAHKMAEHRRTPSITSAMIPPAQPNAAAGPSSQLPTVGTGPTSSKHWEGMLTWRGLEHTTHARTDMQTRVTLTSAPNQELTRPETWPMMLSLAPSKERAVPWFLLQDWLKRTGAVAFVLQPRDMAGEDKVRNEEHFRALMRLLAEKKIYALSGWQGPDGKEQRVMIFPTKGGLAGGYFAEGMPEMPPTQVCEIDLESISPPMAVILCRLPATQLEHLKKLPLDRRKQWLQMLAMQQQQMHMQKQMAAQAQGAGGGGGGQAGSGINNEMIQSFITRTG</sequence>
<reference evidence="2" key="1">
    <citation type="journal article" date="2021" name="New Phytol.">
        <title>Evolutionary innovations through gain and loss of genes in the ectomycorrhizal Boletales.</title>
        <authorList>
            <person name="Wu G."/>
            <person name="Miyauchi S."/>
            <person name="Morin E."/>
            <person name="Kuo A."/>
            <person name="Drula E."/>
            <person name="Varga T."/>
            <person name="Kohler A."/>
            <person name="Feng B."/>
            <person name="Cao Y."/>
            <person name="Lipzen A."/>
            <person name="Daum C."/>
            <person name="Hundley H."/>
            <person name="Pangilinan J."/>
            <person name="Johnson J."/>
            <person name="Barry K."/>
            <person name="LaButti K."/>
            <person name="Ng V."/>
            <person name="Ahrendt S."/>
            <person name="Min B."/>
            <person name="Choi I.G."/>
            <person name="Park H."/>
            <person name="Plett J.M."/>
            <person name="Magnuson J."/>
            <person name="Spatafora J.W."/>
            <person name="Nagy L.G."/>
            <person name="Henrissat B."/>
            <person name="Grigoriev I.V."/>
            <person name="Yang Z.L."/>
            <person name="Xu J."/>
            <person name="Martin F.M."/>
        </authorList>
    </citation>
    <scope>NUCLEOTIDE SEQUENCE</scope>
    <source>
        <strain evidence="2">KKN 215</strain>
    </source>
</reference>
<name>A0A8K0XMH8_9AGAR</name>
<feature type="compositionally biased region" description="Polar residues" evidence="1">
    <location>
        <begin position="436"/>
        <end position="450"/>
    </location>
</feature>
<dbReference type="Proteomes" id="UP000813824">
    <property type="component" value="Unassembled WGS sequence"/>
</dbReference>
<feature type="compositionally biased region" description="Basic and acidic residues" evidence="1">
    <location>
        <begin position="407"/>
        <end position="416"/>
    </location>
</feature>
<accession>A0A8K0XMH8</accession>
<feature type="compositionally biased region" description="Low complexity" evidence="1">
    <location>
        <begin position="237"/>
        <end position="254"/>
    </location>
</feature>
<gene>
    <name evidence="2" type="ORF">BXZ70DRAFT_948920</name>
</gene>